<accession>A0ABV9JUH0</accession>
<dbReference type="Gene3D" id="3.30.470.20">
    <property type="entry name" value="ATP-grasp fold, B domain"/>
    <property type="match status" value="2"/>
</dbReference>
<evidence type="ECO:0000256" key="3">
    <source>
        <dbReference type="PROSITE-ProRule" id="PRU00409"/>
    </source>
</evidence>
<evidence type="ECO:0000256" key="2">
    <source>
        <dbReference type="ARBA" id="ARBA00032904"/>
    </source>
</evidence>
<comment type="similarity">
    <text evidence="5">Belongs to the acylphosphatase family.</text>
</comment>
<dbReference type="PANTHER" id="PTHR21621">
    <property type="entry name" value="RIBOSOMAL PROTEIN S6 MODIFICATION PROTEIN"/>
    <property type="match status" value="1"/>
</dbReference>
<dbReference type="InterPro" id="IPR001792">
    <property type="entry name" value="Acylphosphatase-like_dom"/>
</dbReference>
<comment type="caution">
    <text evidence="4">Lacks conserved residue(s) required for the propagation of feature annotation.</text>
</comment>
<dbReference type="InterPro" id="IPR036046">
    <property type="entry name" value="Acylphosphatase-like_dom_sf"/>
</dbReference>
<dbReference type="PROSITE" id="PS51160">
    <property type="entry name" value="ACYLPHOSPHATASE_3"/>
    <property type="match status" value="1"/>
</dbReference>
<feature type="coiled-coil region" evidence="6">
    <location>
        <begin position="499"/>
        <end position="543"/>
    </location>
</feature>
<feature type="domain" description="Acylphosphatase-like" evidence="8">
    <location>
        <begin position="386"/>
        <end position="473"/>
    </location>
</feature>
<dbReference type="Proteomes" id="UP001595988">
    <property type="component" value="Unassembled WGS sequence"/>
</dbReference>
<evidence type="ECO:0000313" key="9">
    <source>
        <dbReference type="EMBL" id="MFC4661415.1"/>
    </source>
</evidence>
<dbReference type="RefSeq" id="WP_212929164.1">
    <property type="nucleotide sequence ID" value="NZ_JBHSFT010000004.1"/>
</dbReference>
<evidence type="ECO:0000256" key="4">
    <source>
        <dbReference type="PROSITE-ProRule" id="PRU00520"/>
    </source>
</evidence>
<dbReference type="EMBL" id="JBHSFT010000004">
    <property type="protein sequence ID" value="MFC4661415.1"/>
    <property type="molecule type" value="Genomic_DNA"/>
</dbReference>
<dbReference type="PROSITE" id="PS50975">
    <property type="entry name" value="ATP_GRASP"/>
    <property type="match status" value="1"/>
</dbReference>
<protein>
    <recommendedName>
        <fullName evidence="1">Acylphosphatase</fullName>
    </recommendedName>
    <alternativeName>
        <fullName evidence="2">Acylphosphate phosphohydrolase</fullName>
    </alternativeName>
</protein>
<dbReference type="InterPro" id="IPR011761">
    <property type="entry name" value="ATP-grasp"/>
</dbReference>
<sequence>MTENRFLKSLDHPIPEKANNYMLSTYSIILEAWRRGLTISFSIVKEGTGKFEPSYVITDGNKSHHFSATRGDLVSKRTKELTKNKVKTKEVLEKNNVSTPGGKDFSADISDSEIIQYAAEIQYPVVVKPLAGTGGTGVIAGIQNEEELIEALNYVRVKLKSPHIILEKYFAGEDYRVYVLDSKVIGALKRIKANVVGDGKSTVRQLIDQKNEERAKLPSLTNRKIKIDDELRNMLRREGYDLNSVIPDGELVYIKSKNNVSAGGDSIEVTDDLSDNIKQIAVNAVSAFDDLPQCGVDMMVDEENDTAAVIELNTRAHITQHLFPMKGKAQDIPSKLIDFYFPETVDYDRTNAQNFFLDFDFIFDACMNGNATEVGIPVLPLRALKLTRYVVSGCEYTKAFSGRVRRLAYHAKVHGYIKPLNNGDISIIVGSSQKRINDFQTRLERYTKRISKSATITEKKRSSPIMHGFHIETPNEKAASSENSNSEEKAALNKYIKDYAKLKSDYQYAVNRLAKYERDERTLELTQRQNKQLKKRLQQMEESNSWKMTKPIRAFTEKLKK</sequence>
<evidence type="ECO:0000256" key="5">
    <source>
        <dbReference type="RuleBase" id="RU004168"/>
    </source>
</evidence>
<proteinExistence type="inferred from homology"/>
<evidence type="ECO:0000313" key="10">
    <source>
        <dbReference type="Proteomes" id="UP001595988"/>
    </source>
</evidence>
<feature type="domain" description="ATP-grasp" evidence="7">
    <location>
        <begin position="89"/>
        <end position="341"/>
    </location>
</feature>
<dbReference type="SUPFAM" id="SSF54975">
    <property type="entry name" value="Acylphosphatase/BLUF domain-like"/>
    <property type="match status" value="1"/>
</dbReference>
<dbReference type="Pfam" id="PF08443">
    <property type="entry name" value="RimK"/>
    <property type="match status" value="1"/>
</dbReference>
<evidence type="ECO:0000259" key="7">
    <source>
        <dbReference type="PROSITE" id="PS50975"/>
    </source>
</evidence>
<dbReference type="Pfam" id="PF00708">
    <property type="entry name" value="Acylphosphatase"/>
    <property type="match status" value="1"/>
</dbReference>
<dbReference type="SUPFAM" id="SSF56059">
    <property type="entry name" value="Glutathione synthetase ATP-binding domain-like"/>
    <property type="match status" value="1"/>
</dbReference>
<reference evidence="10" key="1">
    <citation type="journal article" date="2019" name="Int. J. Syst. Evol. Microbiol.">
        <title>The Global Catalogue of Microorganisms (GCM) 10K type strain sequencing project: providing services to taxonomists for standard genome sequencing and annotation.</title>
        <authorList>
            <consortium name="The Broad Institute Genomics Platform"/>
            <consortium name="The Broad Institute Genome Sequencing Center for Infectious Disease"/>
            <person name="Wu L."/>
            <person name="Ma J."/>
        </authorList>
    </citation>
    <scope>NUCLEOTIDE SEQUENCE [LARGE SCALE GENOMIC DNA]</scope>
    <source>
        <strain evidence="10">CCUG 37257</strain>
    </source>
</reference>
<evidence type="ECO:0000256" key="1">
    <source>
        <dbReference type="ARBA" id="ARBA00015991"/>
    </source>
</evidence>
<keyword evidence="10" id="KW-1185">Reference proteome</keyword>
<gene>
    <name evidence="9" type="ORF">ACFO3P_04140</name>
</gene>
<name>A0ABV9JUH0_9BACI</name>
<organism evidence="9 10">
    <name type="scientific">Oceanobacillus aidingensis</name>
    <dbReference type="NCBI Taxonomy" id="645964"/>
    <lineage>
        <taxon>Bacteria</taxon>
        <taxon>Bacillati</taxon>
        <taxon>Bacillota</taxon>
        <taxon>Bacilli</taxon>
        <taxon>Bacillales</taxon>
        <taxon>Bacillaceae</taxon>
        <taxon>Oceanobacillus</taxon>
    </lineage>
</organism>
<comment type="caution">
    <text evidence="9">The sequence shown here is derived from an EMBL/GenBank/DDBJ whole genome shotgun (WGS) entry which is preliminary data.</text>
</comment>
<evidence type="ECO:0000259" key="8">
    <source>
        <dbReference type="PROSITE" id="PS51160"/>
    </source>
</evidence>
<dbReference type="PANTHER" id="PTHR21621:SF0">
    <property type="entry name" value="BETA-CITRYLGLUTAMATE SYNTHASE B-RELATED"/>
    <property type="match status" value="1"/>
</dbReference>
<keyword evidence="6" id="KW-0175">Coiled coil</keyword>
<keyword evidence="3" id="KW-0547">Nucleotide-binding</keyword>
<evidence type="ECO:0000256" key="6">
    <source>
        <dbReference type="SAM" id="Coils"/>
    </source>
</evidence>
<dbReference type="InterPro" id="IPR013651">
    <property type="entry name" value="ATP-grasp_RimK-type"/>
</dbReference>
<keyword evidence="3" id="KW-0067">ATP-binding</keyword>